<dbReference type="Proteomes" id="UP001168821">
    <property type="component" value="Unassembled WGS sequence"/>
</dbReference>
<feature type="chain" id="PRO_5041217289" description="Protein takeout" evidence="4">
    <location>
        <begin position="16"/>
        <end position="244"/>
    </location>
</feature>
<keyword evidence="2" id="KW-0090">Biological rhythms</keyword>
<evidence type="ECO:0000256" key="4">
    <source>
        <dbReference type="SAM" id="SignalP"/>
    </source>
</evidence>
<proteinExistence type="inferred from homology"/>
<dbReference type="PANTHER" id="PTHR11008:SF32">
    <property type="entry name" value="CIRCADIAN CLOCK-CONTROLLED PROTEIN DAYWAKE-RELATED"/>
    <property type="match status" value="1"/>
</dbReference>
<dbReference type="Pfam" id="PF06585">
    <property type="entry name" value="JHBP"/>
    <property type="match status" value="1"/>
</dbReference>
<reference evidence="5" key="1">
    <citation type="journal article" date="2023" name="G3 (Bethesda)">
        <title>Whole genome assemblies of Zophobas morio and Tenebrio molitor.</title>
        <authorList>
            <person name="Kaur S."/>
            <person name="Stinson S.A."/>
            <person name="diCenzo G.C."/>
        </authorList>
    </citation>
    <scope>NUCLEOTIDE SEQUENCE</scope>
    <source>
        <strain evidence="5">QUZm001</strain>
    </source>
</reference>
<dbReference type="EMBL" id="JALNTZ010000005">
    <property type="protein sequence ID" value="KAJ3650888.1"/>
    <property type="molecule type" value="Genomic_DNA"/>
</dbReference>
<comment type="caution">
    <text evidence="5">The sequence shown here is derived from an EMBL/GenBank/DDBJ whole genome shotgun (WGS) entry which is preliminary data.</text>
</comment>
<dbReference type="GO" id="GO:0005615">
    <property type="term" value="C:extracellular space"/>
    <property type="evidence" value="ECO:0007669"/>
    <property type="project" value="TreeGrafter"/>
</dbReference>
<dbReference type="InterPro" id="IPR038606">
    <property type="entry name" value="To_sf"/>
</dbReference>
<evidence type="ECO:0000256" key="2">
    <source>
        <dbReference type="ARBA" id="ARBA00023108"/>
    </source>
</evidence>
<dbReference type="InterPro" id="IPR010562">
    <property type="entry name" value="Haemolymph_juvenile_hormone-bd"/>
</dbReference>
<dbReference type="GO" id="GO:0007623">
    <property type="term" value="P:circadian rhythm"/>
    <property type="evidence" value="ECO:0007669"/>
    <property type="project" value="UniProtKB-ARBA"/>
</dbReference>
<organism evidence="5 6">
    <name type="scientific">Zophobas morio</name>
    <dbReference type="NCBI Taxonomy" id="2755281"/>
    <lineage>
        <taxon>Eukaryota</taxon>
        <taxon>Metazoa</taxon>
        <taxon>Ecdysozoa</taxon>
        <taxon>Arthropoda</taxon>
        <taxon>Hexapoda</taxon>
        <taxon>Insecta</taxon>
        <taxon>Pterygota</taxon>
        <taxon>Neoptera</taxon>
        <taxon>Endopterygota</taxon>
        <taxon>Coleoptera</taxon>
        <taxon>Polyphaga</taxon>
        <taxon>Cucujiformia</taxon>
        <taxon>Tenebrionidae</taxon>
        <taxon>Zophobas</taxon>
    </lineage>
</organism>
<evidence type="ECO:0000313" key="6">
    <source>
        <dbReference type="Proteomes" id="UP001168821"/>
    </source>
</evidence>
<name>A0AA38MC22_9CUCU</name>
<comment type="similarity">
    <text evidence="3">Belongs to the TO family.</text>
</comment>
<evidence type="ECO:0000256" key="3">
    <source>
        <dbReference type="ARBA" id="ARBA00060902"/>
    </source>
</evidence>
<keyword evidence="6" id="KW-1185">Reference proteome</keyword>
<protein>
    <recommendedName>
        <fullName evidence="7">Protein takeout</fullName>
    </recommendedName>
</protein>
<keyword evidence="1 4" id="KW-0732">Signal</keyword>
<dbReference type="FunFam" id="3.15.10.30:FF:000001">
    <property type="entry name" value="Takeout-like protein 1"/>
    <property type="match status" value="1"/>
</dbReference>
<evidence type="ECO:0000256" key="1">
    <source>
        <dbReference type="ARBA" id="ARBA00022729"/>
    </source>
</evidence>
<sequence length="244" mass="27913">MQLIITLVLVAPCLCINLPHSFKKCTLEQPDSKKCVKEAAEYNVHLLIHPFKDLHLPGLKPLLIPSLSIGSGKRAVAVEQHFNDCNIYGFDHVELEKFEFHFDKKFLEMDAHFAEITKKCHYQLNGRVLLLPIRGEGDSTIVLRNMKISGFLPYQEVKRSGKTYLSFDSHNVTFDVGSVYFHFDNLFNGDRGLGDSLNKVLNDNWKQVFDDVKPNYSKVMDDIIQSLLNQFFGRVSLEDAFSTQ</sequence>
<feature type="signal peptide" evidence="4">
    <location>
        <begin position="1"/>
        <end position="15"/>
    </location>
</feature>
<dbReference type="AlphaFoldDB" id="A0AA38MC22"/>
<gene>
    <name evidence="5" type="ORF">Zmor_016964</name>
</gene>
<evidence type="ECO:0000313" key="5">
    <source>
        <dbReference type="EMBL" id="KAJ3650888.1"/>
    </source>
</evidence>
<dbReference type="PANTHER" id="PTHR11008">
    <property type="entry name" value="PROTEIN TAKEOUT-LIKE PROTEIN"/>
    <property type="match status" value="1"/>
</dbReference>
<accession>A0AA38MC22</accession>
<dbReference type="SMART" id="SM00700">
    <property type="entry name" value="JHBP"/>
    <property type="match status" value="1"/>
</dbReference>
<dbReference type="Gene3D" id="3.15.10.30">
    <property type="entry name" value="Haemolymph juvenile hormone binding protein"/>
    <property type="match status" value="1"/>
</dbReference>
<evidence type="ECO:0008006" key="7">
    <source>
        <dbReference type="Google" id="ProtNLM"/>
    </source>
</evidence>